<dbReference type="PANTHER" id="PTHR12899:SF3">
    <property type="entry name" value="LARGE RIBOSOMAL SUBUNIT PROTEIN UL18M"/>
    <property type="match status" value="1"/>
</dbReference>
<dbReference type="GO" id="GO:0022625">
    <property type="term" value="C:cytosolic large ribosomal subunit"/>
    <property type="evidence" value="ECO:0007669"/>
    <property type="project" value="TreeGrafter"/>
</dbReference>
<keyword evidence="9" id="KW-1185">Reference proteome</keyword>
<name>A0A3S9J7F0_9ENTR</name>
<organism evidence="8 9">
    <name type="scientific">Candidatus Annandia adelgestsuga</name>
    <dbReference type="NCBI Taxonomy" id="1302411"/>
    <lineage>
        <taxon>Bacteria</taxon>
        <taxon>Pseudomonadati</taxon>
        <taxon>Pseudomonadota</taxon>
        <taxon>Gammaproteobacteria</taxon>
        <taxon>Enterobacterales</taxon>
        <taxon>Enterobacteriaceae</taxon>
        <taxon>Candidatus Annandia</taxon>
    </lineage>
</organism>
<dbReference type="Gene3D" id="3.30.420.100">
    <property type="match status" value="1"/>
</dbReference>
<keyword evidence="2 7" id="KW-0699">rRNA-binding</keyword>
<evidence type="ECO:0000256" key="2">
    <source>
        <dbReference type="ARBA" id="ARBA00022730"/>
    </source>
</evidence>
<dbReference type="InterPro" id="IPR005484">
    <property type="entry name" value="Ribosomal_uL18_bac/plant/anim"/>
</dbReference>
<evidence type="ECO:0000313" key="8">
    <source>
        <dbReference type="EMBL" id="AZP36206.1"/>
    </source>
</evidence>
<evidence type="ECO:0000256" key="7">
    <source>
        <dbReference type="HAMAP-Rule" id="MF_01337"/>
    </source>
</evidence>
<dbReference type="EMBL" id="CP026513">
    <property type="protein sequence ID" value="AZP36206.1"/>
    <property type="molecule type" value="Genomic_DNA"/>
</dbReference>
<evidence type="ECO:0000256" key="6">
    <source>
        <dbReference type="ARBA" id="ARBA00035197"/>
    </source>
</evidence>
<dbReference type="AlphaFoldDB" id="A0A3S9J7F0"/>
<dbReference type="KEGG" id="aade:C3B56_00086"/>
<dbReference type="Pfam" id="PF00861">
    <property type="entry name" value="Ribosomal_L18p"/>
    <property type="match status" value="1"/>
</dbReference>
<dbReference type="GO" id="GO:0003735">
    <property type="term" value="F:structural constituent of ribosome"/>
    <property type="evidence" value="ECO:0007669"/>
    <property type="project" value="InterPro"/>
</dbReference>
<gene>
    <name evidence="7 8" type="primary">rplR</name>
    <name evidence="8" type="ORF">C3B56_00086</name>
</gene>
<comment type="function">
    <text evidence="7">This is one of the proteins that bind and probably mediate the attachment of the 5S RNA into the large ribosomal subunit, where it forms part of the central protuberance.</text>
</comment>
<protein>
    <recommendedName>
        <fullName evidence="6 7">Large ribosomal subunit protein uL18</fullName>
    </recommendedName>
</protein>
<dbReference type="InterPro" id="IPR004389">
    <property type="entry name" value="Ribosomal_uL18_bac-type"/>
</dbReference>
<accession>A0A3S9J7F0</accession>
<evidence type="ECO:0000256" key="5">
    <source>
        <dbReference type="ARBA" id="ARBA00023274"/>
    </source>
</evidence>
<dbReference type="PANTHER" id="PTHR12899">
    <property type="entry name" value="39S RIBOSOMAL PROTEIN L18, MITOCHONDRIAL"/>
    <property type="match status" value="1"/>
</dbReference>
<dbReference type="HAMAP" id="MF_01337_B">
    <property type="entry name" value="Ribosomal_uL18_B"/>
    <property type="match status" value="1"/>
</dbReference>
<dbReference type="FunFam" id="3.30.420.100:FF:000001">
    <property type="entry name" value="50S ribosomal protein L18"/>
    <property type="match status" value="1"/>
</dbReference>
<dbReference type="NCBIfam" id="TIGR00060">
    <property type="entry name" value="L18_bact"/>
    <property type="match status" value="1"/>
</dbReference>
<dbReference type="OrthoDB" id="9810939at2"/>
<reference evidence="8 9" key="1">
    <citation type="journal article" date="2018" name="Genome Biol. Evol.">
        <title>Partnering With a Pest: Genomes of Hemlock Woolly Adelgid Symbionts Reveal Atypical Nutritional Provisioning Patterns in Dual-Obligate Bacteria.</title>
        <authorList>
            <person name="Weglarz K.M."/>
            <person name="Havill N.P."/>
            <person name="Burke G.R."/>
            <person name="von Dohlen C.D."/>
        </authorList>
    </citation>
    <scope>NUCLEOTIDE SEQUENCE [LARGE SCALE GENOMIC DNA]</scope>
    <source>
        <strain evidence="8">ENA</strain>
    </source>
</reference>
<keyword evidence="4 7" id="KW-0689">Ribosomal protein</keyword>
<sequence length="119" mass="13833">MINKKKKRLKRASRTRYKIKKSNNKILVINKTLRHLYAQIIFYENDSKVLVSASTLEKKIKKKIFYTKNKKTACIIGKIIAKRAINKGIKKISFDRSGFKYHGCILSLAESARRNGLIF</sequence>
<evidence type="ECO:0000256" key="3">
    <source>
        <dbReference type="ARBA" id="ARBA00022884"/>
    </source>
</evidence>
<proteinExistence type="inferred from homology"/>
<dbReference type="GO" id="GO:0006412">
    <property type="term" value="P:translation"/>
    <property type="evidence" value="ECO:0007669"/>
    <property type="project" value="UniProtKB-UniRule"/>
</dbReference>
<comment type="subunit">
    <text evidence="7">Part of the 50S ribosomal subunit; part of the 5S rRNA/L5/L18/L25 subcomplex. Contacts the 5S and 23S rRNAs.</text>
</comment>
<dbReference type="InterPro" id="IPR057268">
    <property type="entry name" value="Ribosomal_L18"/>
</dbReference>
<dbReference type="SUPFAM" id="SSF53137">
    <property type="entry name" value="Translational machinery components"/>
    <property type="match status" value="1"/>
</dbReference>
<keyword evidence="3 7" id="KW-0694">RNA-binding</keyword>
<dbReference type="GO" id="GO:0008097">
    <property type="term" value="F:5S rRNA binding"/>
    <property type="evidence" value="ECO:0007669"/>
    <property type="project" value="TreeGrafter"/>
</dbReference>
<evidence type="ECO:0000313" key="9">
    <source>
        <dbReference type="Proteomes" id="UP000274458"/>
    </source>
</evidence>
<dbReference type="RefSeq" id="WP_126071472.1">
    <property type="nucleotide sequence ID" value="NZ_CP026513.1"/>
</dbReference>
<dbReference type="CDD" id="cd00432">
    <property type="entry name" value="Ribosomal_L18_L5e"/>
    <property type="match status" value="1"/>
</dbReference>
<evidence type="ECO:0000256" key="4">
    <source>
        <dbReference type="ARBA" id="ARBA00022980"/>
    </source>
</evidence>
<comment type="similarity">
    <text evidence="1 7">Belongs to the universal ribosomal protein uL18 family.</text>
</comment>
<evidence type="ECO:0000256" key="1">
    <source>
        <dbReference type="ARBA" id="ARBA00007116"/>
    </source>
</evidence>
<keyword evidence="5 7" id="KW-0687">Ribonucleoprotein</keyword>
<dbReference type="Proteomes" id="UP000274458">
    <property type="component" value="Chromosome"/>
</dbReference>